<dbReference type="PANTHER" id="PTHR43004:SF19">
    <property type="entry name" value="BINDING MONOOXYGENASE, PUTATIVE (JCVI)-RELATED"/>
    <property type="match status" value="1"/>
</dbReference>
<feature type="domain" description="FAD-binding" evidence="6">
    <location>
        <begin position="6"/>
        <end position="355"/>
    </location>
</feature>
<dbReference type="SUPFAM" id="SSF52833">
    <property type="entry name" value="Thioredoxin-like"/>
    <property type="match status" value="1"/>
</dbReference>
<keyword evidence="3" id="KW-0285">Flavoprotein</keyword>
<proteinExistence type="inferred from homology"/>
<dbReference type="GO" id="GO:0071949">
    <property type="term" value="F:FAD binding"/>
    <property type="evidence" value="ECO:0007669"/>
    <property type="project" value="InterPro"/>
</dbReference>
<sequence>MANVRPVLIVGSGPAGLVAAIVLRLNSIPVRLIDRSTEYLTGSRGTGLQPRTLELLEGLGIPPNKILESSRAISDMRAYGGPDGKTVVKQFRMAESGNYNDSVPWKTPRSIAQSVTQTLLRNRLEELGTLPESGTELVTFVQKDGFVEATLRRVGADESDVEILEAQYLIGADGAKGPTRKTLGLAFVGETKESDRLLIADVETDDITPDYWHMWGSIQSQGVGLKPLGGNKFQMQVIGPDMKHWPSEGRTLKDIQNIFWEISKRTDIVFNKCTWITEWRANIRLAEHFRVGNCFLVGDAGHSHSPTGGQGLNTSVQDALNLSWKIALVYKGISAPPVLDSYESERLPVIAEMLNLSTAIHTRAFQKSQAGDQPASLDEKAVAAASAAAAESYQKVMHRPATLHQLGINYRASRIIYDERSPADRTVEAGNPYSASPDGIHAGDRAPDAIHLVRIGGSEHQRLFSIFGPEHHTALVFSPSSEAAKGLVEHLSTKFQPHVPLKTVVVLPASSVSTTVDGSALPSDVTVLQDTDGSAFKEYGVAASEDVNVVIVRPDGVVGGYISSIDGVDEYFRRLEVAI</sequence>
<protein>
    <recommendedName>
        <fullName evidence="6">FAD-binding domain-containing protein</fullName>
    </recommendedName>
</protein>
<dbReference type="SUPFAM" id="SSF51905">
    <property type="entry name" value="FAD/NAD(P)-binding domain"/>
    <property type="match status" value="1"/>
</dbReference>
<evidence type="ECO:0000256" key="5">
    <source>
        <dbReference type="ARBA" id="ARBA00023002"/>
    </source>
</evidence>
<dbReference type="InterPro" id="IPR036249">
    <property type="entry name" value="Thioredoxin-like_sf"/>
</dbReference>
<dbReference type="OrthoDB" id="2690153at2759"/>
<dbReference type="Gene3D" id="3.40.30.120">
    <property type="match status" value="1"/>
</dbReference>
<evidence type="ECO:0000313" key="8">
    <source>
        <dbReference type="Proteomes" id="UP000076798"/>
    </source>
</evidence>
<dbReference type="GO" id="GO:0016709">
    <property type="term" value="F:oxidoreductase activity, acting on paired donors, with incorporation or reduction of molecular oxygen, NAD(P)H as one donor, and incorporation of one atom of oxygen"/>
    <property type="evidence" value="ECO:0007669"/>
    <property type="project" value="UniProtKB-ARBA"/>
</dbReference>
<dbReference type="InterPro" id="IPR050641">
    <property type="entry name" value="RIFMO-like"/>
</dbReference>
<dbReference type="AlphaFoldDB" id="A0A166A534"/>
<dbReference type="STRING" id="1314776.A0A166A534"/>
<evidence type="ECO:0000256" key="2">
    <source>
        <dbReference type="ARBA" id="ARBA00007801"/>
    </source>
</evidence>
<dbReference type="Gene3D" id="3.30.70.2450">
    <property type="match status" value="1"/>
</dbReference>
<reference evidence="7 8" key="1">
    <citation type="journal article" date="2016" name="Mol. Biol. Evol.">
        <title>Comparative Genomics of Early-Diverging Mushroom-Forming Fungi Provides Insights into the Origins of Lignocellulose Decay Capabilities.</title>
        <authorList>
            <person name="Nagy L.G."/>
            <person name="Riley R."/>
            <person name="Tritt A."/>
            <person name="Adam C."/>
            <person name="Daum C."/>
            <person name="Floudas D."/>
            <person name="Sun H."/>
            <person name="Yadav J.S."/>
            <person name="Pangilinan J."/>
            <person name="Larsson K.H."/>
            <person name="Matsuura K."/>
            <person name="Barry K."/>
            <person name="Labutti K."/>
            <person name="Kuo R."/>
            <person name="Ohm R.A."/>
            <person name="Bhattacharya S.S."/>
            <person name="Shirouzu T."/>
            <person name="Yoshinaga Y."/>
            <person name="Martin F.M."/>
            <person name="Grigoriev I.V."/>
            <person name="Hibbett D.S."/>
        </authorList>
    </citation>
    <scope>NUCLEOTIDE SEQUENCE [LARGE SCALE GENOMIC DNA]</scope>
    <source>
        <strain evidence="7 8">HHB10207 ss-3</strain>
    </source>
</reference>
<evidence type="ECO:0000259" key="6">
    <source>
        <dbReference type="Pfam" id="PF01494"/>
    </source>
</evidence>
<gene>
    <name evidence="7" type="ORF">SISSUDRAFT_1052078</name>
</gene>
<keyword evidence="8" id="KW-1185">Reference proteome</keyword>
<dbReference type="EMBL" id="KV428158">
    <property type="protein sequence ID" value="KZT34963.1"/>
    <property type="molecule type" value="Genomic_DNA"/>
</dbReference>
<dbReference type="PANTHER" id="PTHR43004">
    <property type="entry name" value="TRK SYSTEM POTASSIUM UPTAKE PROTEIN"/>
    <property type="match status" value="1"/>
</dbReference>
<evidence type="ECO:0000256" key="3">
    <source>
        <dbReference type="ARBA" id="ARBA00022630"/>
    </source>
</evidence>
<keyword evidence="4" id="KW-0274">FAD</keyword>
<dbReference type="InterPro" id="IPR002938">
    <property type="entry name" value="FAD-bd"/>
</dbReference>
<dbReference type="Gene3D" id="3.50.50.60">
    <property type="entry name" value="FAD/NAD(P)-binding domain"/>
    <property type="match status" value="1"/>
</dbReference>
<evidence type="ECO:0000313" key="7">
    <source>
        <dbReference type="EMBL" id="KZT34963.1"/>
    </source>
</evidence>
<evidence type="ECO:0000256" key="4">
    <source>
        <dbReference type="ARBA" id="ARBA00022827"/>
    </source>
</evidence>
<comment type="similarity">
    <text evidence="2">Belongs to the PheA/TfdB FAD monooxygenase family.</text>
</comment>
<comment type="cofactor">
    <cofactor evidence="1">
        <name>FAD</name>
        <dbReference type="ChEBI" id="CHEBI:57692"/>
    </cofactor>
</comment>
<organism evidence="7 8">
    <name type="scientific">Sistotremastrum suecicum HHB10207 ss-3</name>
    <dbReference type="NCBI Taxonomy" id="1314776"/>
    <lineage>
        <taxon>Eukaryota</taxon>
        <taxon>Fungi</taxon>
        <taxon>Dikarya</taxon>
        <taxon>Basidiomycota</taxon>
        <taxon>Agaricomycotina</taxon>
        <taxon>Agaricomycetes</taxon>
        <taxon>Sistotremastrales</taxon>
        <taxon>Sistotremastraceae</taxon>
        <taxon>Sistotremastrum</taxon>
    </lineage>
</organism>
<dbReference type="InterPro" id="IPR036188">
    <property type="entry name" value="FAD/NAD-bd_sf"/>
</dbReference>
<dbReference type="Proteomes" id="UP000076798">
    <property type="component" value="Unassembled WGS sequence"/>
</dbReference>
<name>A0A166A534_9AGAM</name>
<dbReference type="Pfam" id="PF01494">
    <property type="entry name" value="FAD_binding_3"/>
    <property type="match status" value="1"/>
</dbReference>
<dbReference type="PRINTS" id="PR00420">
    <property type="entry name" value="RNGMNOXGNASE"/>
</dbReference>
<evidence type="ECO:0000256" key="1">
    <source>
        <dbReference type="ARBA" id="ARBA00001974"/>
    </source>
</evidence>
<keyword evidence="5" id="KW-0560">Oxidoreductase</keyword>
<accession>A0A166A534</accession>